<gene>
    <name evidence="3" type="ORF">C7389_1323</name>
</gene>
<dbReference type="InterPro" id="IPR032623">
    <property type="entry name" value="FecR_N"/>
</dbReference>
<sequence length="327" mass="35020">MPGRAALSPADTGVVNQAAHWLVKLHAGELDDAGRRALQRWREQDPRHERAWQAAESLAQRFGSLPAELGHATLGRPRQRSRRALVKSLVLALTLPASGALAWRRWGGELSADYRTATGETRSIPLADGGQLFLSSASAADVLFDAAQRRIVLHAGELLVQTAPDSARPPRPFFVHTAEGRIRALGTRFSVRHDGAGHSRVTVLEHAVEIQPADGGTPLRLEAGQQARFSASAVSPPTPAPAGADAWVRGHLVADGQPLGDFIAELARFRPGLLRCDPEVAGLRVSGVFQTTDTDRALATLADSLPVALRYRSRYWVSVEALPAAGG</sequence>
<feature type="domain" description="FecR protein" evidence="1">
    <location>
        <begin position="113"/>
        <end position="209"/>
    </location>
</feature>
<dbReference type="Gene3D" id="2.60.120.1440">
    <property type="match status" value="1"/>
</dbReference>
<dbReference type="EMBL" id="SNVV01000032">
    <property type="protein sequence ID" value="TDN44991.1"/>
    <property type="molecule type" value="Genomic_DNA"/>
</dbReference>
<dbReference type="OrthoDB" id="1100567at2"/>
<evidence type="ECO:0000259" key="2">
    <source>
        <dbReference type="Pfam" id="PF16220"/>
    </source>
</evidence>
<name>A0A4R6DJN9_9RHOO</name>
<dbReference type="Pfam" id="PF16220">
    <property type="entry name" value="DUF4880"/>
    <property type="match status" value="1"/>
</dbReference>
<dbReference type="RefSeq" id="WP_133594971.1">
    <property type="nucleotide sequence ID" value="NZ_SNVV01000032.1"/>
</dbReference>
<keyword evidence="4" id="KW-1185">Reference proteome</keyword>
<accession>A0A4R6DJN9</accession>
<dbReference type="AlphaFoldDB" id="A0A4R6DJN9"/>
<dbReference type="InterPro" id="IPR006860">
    <property type="entry name" value="FecR"/>
</dbReference>
<feature type="domain" description="FecR N-terminal" evidence="2">
    <location>
        <begin position="17"/>
        <end position="58"/>
    </location>
</feature>
<dbReference type="PIRSF" id="PIRSF018266">
    <property type="entry name" value="FecR"/>
    <property type="match status" value="1"/>
</dbReference>
<evidence type="ECO:0000259" key="1">
    <source>
        <dbReference type="Pfam" id="PF04773"/>
    </source>
</evidence>
<dbReference type="InterPro" id="IPR012373">
    <property type="entry name" value="Ferrdict_sens_TM"/>
</dbReference>
<comment type="caution">
    <text evidence="3">The sequence shown here is derived from an EMBL/GenBank/DDBJ whole genome shotgun (WGS) entry which is preliminary data.</text>
</comment>
<dbReference type="PANTHER" id="PTHR30273:SF2">
    <property type="entry name" value="PROTEIN FECR"/>
    <property type="match status" value="1"/>
</dbReference>
<organism evidence="3 4">
    <name type="scientific">Azoarcus indigens</name>
    <dbReference type="NCBI Taxonomy" id="29545"/>
    <lineage>
        <taxon>Bacteria</taxon>
        <taxon>Pseudomonadati</taxon>
        <taxon>Pseudomonadota</taxon>
        <taxon>Betaproteobacteria</taxon>
        <taxon>Rhodocyclales</taxon>
        <taxon>Zoogloeaceae</taxon>
        <taxon>Azoarcus</taxon>
    </lineage>
</organism>
<dbReference type="GO" id="GO:0016989">
    <property type="term" value="F:sigma factor antagonist activity"/>
    <property type="evidence" value="ECO:0007669"/>
    <property type="project" value="TreeGrafter"/>
</dbReference>
<dbReference type="Proteomes" id="UP000295129">
    <property type="component" value="Unassembled WGS sequence"/>
</dbReference>
<evidence type="ECO:0000313" key="4">
    <source>
        <dbReference type="Proteomes" id="UP000295129"/>
    </source>
</evidence>
<dbReference type="PANTHER" id="PTHR30273">
    <property type="entry name" value="PERIPLASMIC SIGNAL SENSOR AND SIGMA FACTOR ACTIVATOR FECR-RELATED"/>
    <property type="match status" value="1"/>
</dbReference>
<proteinExistence type="predicted"/>
<reference evidence="3 4" key="1">
    <citation type="submission" date="2019-03" db="EMBL/GenBank/DDBJ databases">
        <title>Genomic Encyclopedia of Type Strains, Phase IV (KMG-IV): sequencing the most valuable type-strain genomes for metagenomic binning, comparative biology and taxonomic classification.</title>
        <authorList>
            <person name="Goeker M."/>
        </authorList>
    </citation>
    <scope>NUCLEOTIDE SEQUENCE [LARGE SCALE GENOMIC DNA]</scope>
    <source>
        <strain evidence="3 4">DSM 12121</strain>
    </source>
</reference>
<protein>
    <submittedName>
        <fullName evidence="3">FecR family protein</fullName>
    </submittedName>
</protein>
<evidence type="ECO:0000313" key="3">
    <source>
        <dbReference type="EMBL" id="TDN44991.1"/>
    </source>
</evidence>
<dbReference type="Pfam" id="PF04773">
    <property type="entry name" value="FecR"/>
    <property type="match status" value="1"/>
</dbReference>